<evidence type="ECO:0008006" key="11">
    <source>
        <dbReference type="Google" id="ProtNLM"/>
    </source>
</evidence>
<evidence type="ECO:0000313" key="10">
    <source>
        <dbReference type="Proteomes" id="UP000769528"/>
    </source>
</evidence>
<dbReference type="Pfam" id="PF04129">
    <property type="entry name" value="Vps52_CC"/>
    <property type="match status" value="1"/>
</dbReference>
<evidence type="ECO:0000256" key="6">
    <source>
        <dbReference type="SAM" id="Coils"/>
    </source>
</evidence>
<accession>A0A9P8PVG5</accession>
<evidence type="ECO:0000259" key="7">
    <source>
        <dbReference type="Pfam" id="PF04129"/>
    </source>
</evidence>
<gene>
    <name evidence="9" type="ORF">WICMUC_001269</name>
</gene>
<evidence type="ECO:0000259" key="8">
    <source>
        <dbReference type="Pfam" id="PF20655"/>
    </source>
</evidence>
<dbReference type="GO" id="GO:0000938">
    <property type="term" value="C:GARP complex"/>
    <property type="evidence" value="ECO:0007669"/>
    <property type="project" value="TreeGrafter"/>
</dbReference>
<dbReference type="GO" id="GO:0019905">
    <property type="term" value="F:syntaxin binding"/>
    <property type="evidence" value="ECO:0007669"/>
    <property type="project" value="TreeGrafter"/>
</dbReference>
<organism evidence="9 10">
    <name type="scientific">Wickerhamomyces mucosus</name>
    <dbReference type="NCBI Taxonomy" id="1378264"/>
    <lineage>
        <taxon>Eukaryota</taxon>
        <taxon>Fungi</taxon>
        <taxon>Dikarya</taxon>
        <taxon>Ascomycota</taxon>
        <taxon>Saccharomycotina</taxon>
        <taxon>Saccharomycetes</taxon>
        <taxon>Phaffomycetales</taxon>
        <taxon>Wickerhamomycetaceae</taxon>
        <taxon>Wickerhamomyces</taxon>
    </lineage>
</organism>
<protein>
    <recommendedName>
        <fullName evidence="11">Vacuolar protein sorting-associated protein 52</fullName>
    </recommendedName>
</protein>
<dbReference type="InterPro" id="IPR048319">
    <property type="entry name" value="Vps52_CC"/>
</dbReference>
<dbReference type="GO" id="GO:0042147">
    <property type="term" value="P:retrograde transport, endosome to Golgi"/>
    <property type="evidence" value="ECO:0007669"/>
    <property type="project" value="TreeGrafter"/>
</dbReference>
<reference evidence="9" key="1">
    <citation type="journal article" date="2021" name="Open Biol.">
        <title>Shared evolutionary footprints suggest mitochondrial oxidative damage underlies multiple complex I losses in fungi.</title>
        <authorList>
            <person name="Schikora-Tamarit M.A."/>
            <person name="Marcet-Houben M."/>
            <person name="Nosek J."/>
            <person name="Gabaldon T."/>
        </authorList>
    </citation>
    <scope>NUCLEOTIDE SEQUENCE</scope>
    <source>
        <strain evidence="9">CBS6341</strain>
    </source>
</reference>
<comment type="subcellular location">
    <subcellularLocation>
        <location evidence="1">Golgi apparatus</location>
        <location evidence="1">trans-Golgi network</location>
    </subcellularLocation>
</comment>
<dbReference type="AlphaFoldDB" id="A0A9P8PVG5"/>
<evidence type="ECO:0000256" key="1">
    <source>
        <dbReference type="ARBA" id="ARBA00004601"/>
    </source>
</evidence>
<dbReference type="EMBL" id="JAEUBF010000390">
    <property type="protein sequence ID" value="KAH3679073.1"/>
    <property type="molecule type" value="Genomic_DNA"/>
</dbReference>
<sequence>MTELETSTQSSSGPADALSKLAQILGSQGFKPTNSIDLTRNLNLHEVTNYESLEELRFIESNKKNRYNESKEDELLRFKKLTQNFDDLITPLNTILKSFNSNLIKLSKELENLQNKSISLSSNLNQRISKENELIPIVSDLIIPTDLIKRIFNEQINKGWCECLSILTDKSEILNTYLEKKEYQAMKSLTQLKILLSNLYLKAVDRVKIFIILKIKALRVINTPSQKIQKDLLDVKEIYKFLQTQNFKLAHELRSGYIFTIRWYYKAYFTRYVQSLQKLKIISFDNSYLLGNEYLNNNTSYFASSKEIKIKVDFAIDRRVQILNELDSTCILAKIAETNPSKFYMELSFKSFIMALMDNGTVEYLFLLDFFEIPETEINSIFDDIFRPIFKIGEGFVKQLIDQNQNDIFGLLNIIKLCTFFQIELQKRKIPILENFLNLTIIIIWPIFQKLIDQNIENLRKISFKSSSVANNSNIHFITAQFTNLVHGIAKVIEGIENFELINKELLKNDLVRLRNELEIKLTKISKLLKANSQEQFLLRNYNYILTIIQDLQSEIIQGEIEHFKLLVNAYKN</sequence>
<dbReference type="Proteomes" id="UP000769528">
    <property type="component" value="Unassembled WGS sequence"/>
</dbReference>
<reference evidence="9" key="2">
    <citation type="submission" date="2021-01" db="EMBL/GenBank/DDBJ databases">
        <authorList>
            <person name="Schikora-Tamarit M.A."/>
        </authorList>
    </citation>
    <scope>NUCLEOTIDE SEQUENCE</scope>
    <source>
        <strain evidence="9">CBS6341</strain>
    </source>
</reference>
<dbReference type="InterPro" id="IPR048361">
    <property type="entry name" value="Vps52_C"/>
</dbReference>
<comment type="similarity">
    <text evidence="2">Belongs to the VPS52 family.</text>
</comment>
<name>A0A9P8PVG5_9ASCO</name>
<dbReference type="PANTHER" id="PTHR14190:SF7">
    <property type="entry name" value="VACUOLAR PROTEIN SORTING-ASSOCIATED PROTEIN 52 HOMOLOG"/>
    <property type="match status" value="1"/>
</dbReference>
<dbReference type="PANTHER" id="PTHR14190">
    <property type="entry name" value="SUPPRESSOR OF ACTIN MUTATIONS 2/VACUOLAR PROTEIN SORTING 52"/>
    <property type="match status" value="1"/>
</dbReference>
<keyword evidence="10" id="KW-1185">Reference proteome</keyword>
<evidence type="ECO:0000313" key="9">
    <source>
        <dbReference type="EMBL" id="KAH3679073.1"/>
    </source>
</evidence>
<dbReference type="GO" id="GO:0006896">
    <property type="term" value="P:Golgi to vacuole transport"/>
    <property type="evidence" value="ECO:0007669"/>
    <property type="project" value="TreeGrafter"/>
</dbReference>
<evidence type="ECO:0000256" key="3">
    <source>
        <dbReference type="ARBA" id="ARBA00022448"/>
    </source>
</evidence>
<keyword evidence="3" id="KW-0813">Transport</keyword>
<evidence type="ECO:0000256" key="4">
    <source>
        <dbReference type="ARBA" id="ARBA00022927"/>
    </source>
</evidence>
<evidence type="ECO:0000256" key="5">
    <source>
        <dbReference type="ARBA" id="ARBA00023034"/>
    </source>
</evidence>
<feature type="domain" description="Vps52 C-terminal" evidence="8">
    <location>
        <begin position="260"/>
        <end position="556"/>
    </location>
</feature>
<comment type="caution">
    <text evidence="9">The sequence shown here is derived from an EMBL/GenBank/DDBJ whole genome shotgun (WGS) entry which is preliminary data.</text>
</comment>
<dbReference type="InterPro" id="IPR007258">
    <property type="entry name" value="Vps52"/>
</dbReference>
<feature type="coiled-coil region" evidence="6">
    <location>
        <begin position="96"/>
        <end position="123"/>
    </location>
</feature>
<proteinExistence type="inferred from homology"/>
<evidence type="ECO:0000256" key="2">
    <source>
        <dbReference type="ARBA" id="ARBA00008180"/>
    </source>
</evidence>
<keyword evidence="5" id="KW-0333">Golgi apparatus</keyword>
<dbReference type="GO" id="GO:0015031">
    <property type="term" value="P:protein transport"/>
    <property type="evidence" value="ECO:0007669"/>
    <property type="project" value="UniProtKB-KW"/>
</dbReference>
<feature type="domain" description="Vps52 coiled-coil" evidence="7">
    <location>
        <begin position="82"/>
        <end position="242"/>
    </location>
</feature>
<dbReference type="GO" id="GO:0032456">
    <property type="term" value="P:endocytic recycling"/>
    <property type="evidence" value="ECO:0007669"/>
    <property type="project" value="TreeGrafter"/>
</dbReference>
<keyword evidence="4" id="KW-0653">Protein transport</keyword>
<keyword evidence="6" id="KW-0175">Coiled coil</keyword>
<dbReference type="Pfam" id="PF20655">
    <property type="entry name" value="Vps52_C"/>
    <property type="match status" value="1"/>
</dbReference>
<dbReference type="GO" id="GO:0005829">
    <property type="term" value="C:cytosol"/>
    <property type="evidence" value="ECO:0007669"/>
    <property type="project" value="GOC"/>
</dbReference>
<dbReference type="OrthoDB" id="19482at2759"/>